<evidence type="ECO:0000313" key="9">
    <source>
        <dbReference type="EMBL" id="VFP86343.1"/>
    </source>
</evidence>
<keyword evidence="7" id="KW-0862">Zinc</keyword>
<dbReference type="PANTHER" id="PTHR11109:SF7">
    <property type="entry name" value="GTP CYCLOHYDROLASE 1"/>
    <property type="match status" value="1"/>
</dbReference>
<dbReference type="HAMAP" id="MF_00223">
    <property type="entry name" value="FolE"/>
    <property type="match status" value="1"/>
</dbReference>
<dbReference type="FunFam" id="3.30.1130.10:FF:000001">
    <property type="entry name" value="GTP cyclohydrolase 1"/>
    <property type="match status" value="1"/>
</dbReference>
<comment type="subunit">
    <text evidence="4">Toroid-shaped homodecamer, composed of two pentamers of five dimers.</text>
</comment>
<evidence type="ECO:0000259" key="8">
    <source>
        <dbReference type="Pfam" id="PF01227"/>
    </source>
</evidence>
<evidence type="ECO:0000256" key="1">
    <source>
        <dbReference type="ARBA" id="ARBA00001052"/>
    </source>
</evidence>
<dbReference type="EC" id="3.5.4.16" evidence="7"/>
<dbReference type="NCBIfam" id="NF006824">
    <property type="entry name" value="PRK09347.1-1"/>
    <property type="match status" value="1"/>
</dbReference>
<keyword evidence="5 7" id="KW-0554">One-carbon metabolism</keyword>
<dbReference type="RefSeq" id="WP_157989428.1">
    <property type="nucleotide sequence ID" value="NZ_LR217730.1"/>
</dbReference>
<proteinExistence type="inferred from homology"/>
<dbReference type="GO" id="GO:0005737">
    <property type="term" value="C:cytoplasm"/>
    <property type="evidence" value="ECO:0007669"/>
    <property type="project" value="TreeGrafter"/>
</dbReference>
<comment type="pathway">
    <text evidence="2 7">Cofactor biosynthesis; 7,8-dihydroneopterin triphosphate biosynthesis; 7,8-dihydroneopterin triphosphate from GTP: step 1/1.</text>
</comment>
<feature type="binding site" evidence="7">
    <location>
        <position position="114"/>
    </location>
    <ligand>
        <name>Zn(2+)</name>
        <dbReference type="ChEBI" id="CHEBI:29105"/>
    </ligand>
</feature>
<evidence type="ECO:0000256" key="4">
    <source>
        <dbReference type="ARBA" id="ARBA00011857"/>
    </source>
</evidence>
<feature type="binding site" evidence="7">
    <location>
        <position position="182"/>
    </location>
    <ligand>
        <name>Zn(2+)</name>
        <dbReference type="ChEBI" id="CHEBI:29105"/>
    </ligand>
</feature>
<dbReference type="UniPathway" id="UPA00848">
    <property type="reaction ID" value="UER00151"/>
</dbReference>
<dbReference type="EMBL" id="LR217730">
    <property type="protein sequence ID" value="VFP86343.1"/>
    <property type="molecule type" value="Genomic_DNA"/>
</dbReference>
<dbReference type="GO" id="GO:0006729">
    <property type="term" value="P:tetrahydrobiopterin biosynthetic process"/>
    <property type="evidence" value="ECO:0007669"/>
    <property type="project" value="TreeGrafter"/>
</dbReference>
<accession>A0A451DI65</accession>
<dbReference type="Gene3D" id="1.10.286.10">
    <property type="match status" value="1"/>
</dbReference>
<dbReference type="AlphaFoldDB" id="A0A451DI65"/>
<dbReference type="NCBIfam" id="NF006826">
    <property type="entry name" value="PRK09347.1-3"/>
    <property type="match status" value="1"/>
</dbReference>
<dbReference type="GO" id="GO:0005525">
    <property type="term" value="F:GTP binding"/>
    <property type="evidence" value="ECO:0007669"/>
    <property type="project" value="UniProtKB-KW"/>
</dbReference>
<dbReference type="OrthoDB" id="9801207at2"/>
<dbReference type="InterPro" id="IPR001474">
    <property type="entry name" value="GTP_CycHdrlase_I"/>
</dbReference>
<keyword evidence="6 7" id="KW-0378">Hydrolase</keyword>
<dbReference type="InterPro" id="IPR018234">
    <property type="entry name" value="GTP_CycHdrlase_I_CS"/>
</dbReference>
<evidence type="ECO:0000256" key="6">
    <source>
        <dbReference type="ARBA" id="ARBA00022801"/>
    </source>
</evidence>
<dbReference type="NCBIfam" id="TIGR00063">
    <property type="entry name" value="folE"/>
    <property type="match status" value="1"/>
</dbReference>
<evidence type="ECO:0000256" key="3">
    <source>
        <dbReference type="ARBA" id="ARBA00008085"/>
    </source>
</evidence>
<comment type="catalytic activity">
    <reaction evidence="1 7">
        <text>GTP + H2O = 7,8-dihydroneopterin 3'-triphosphate + formate + H(+)</text>
        <dbReference type="Rhea" id="RHEA:17473"/>
        <dbReference type="ChEBI" id="CHEBI:15377"/>
        <dbReference type="ChEBI" id="CHEBI:15378"/>
        <dbReference type="ChEBI" id="CHEBI:15740"/>
        <dbReference type="ChEBI" id="CHEBI:37565"/>
        <dbReference type="ChEBI" id="CHEBI:58462"/>
        <dbReference type="EC" id="3.5.4.16"/>
    </reaction>
</comment>
<dbReference type="SUPFAM" id="SSF55620">
    <property type="entry name" value="Tetrahydrobiopterin biosynthesis enzymes-like"/>
    <property type="match status" value="1"/>
</dbReference>
<dbReference type="PROSITE" id="PS00859">
    <property type="entry name" value="GTP_CYCLOHYDROL_1_1"/>
    <property type="match status" value="1"/>
</dbReference>
<reference evidence="9 10" key="1">
    <citation type="submission" date="2019-02" db="EMBL/GenBank/DDBJ databases">
        <authorList>
            <person name="Manzano-Marin A."/>
            <person name="Manzano-Marin A."/>
        </authorList>
    </citation>
    <scope>NUCLEOTIDE SEQUENCE [LARGE SCALE GENOMIC DNA]</scope>
    <source>
        <strain evidence="9 10">ErCipseudotsugae</strain>
    </source>
</reference>
<protein>
    <recommendedName>
        <fullName evidence="7">GTP cyclohydrolase 1</fullName>
        <ecNumber evidence="7">3.5.4.16</ecNumber>
    </recommendedName>
    <alternativeName>
        <fullName evidence="7">GTP cyclohydrolase I</fullName>
        <shortName evidence="7">GTP-CH-I</shortName>
    </alternativeName>
</protein>
<name>A0A451DI65_9GAMM</name>
<keyword evidence="7" id="KW-0547">Nucleotide-binding</keyword>
<comment type="subunit">
    <text evidence="7">Homopolymer.</text>
</comment>
<comment type="similarity">
    <text evidence="3 7">Belongs to the GTP cyclohydrolase I family.</text>
</comment>
<dbReference type="GO" id="GO:0008270">
    <property type="term" value="F:zinc ion binding"/>
    <property type="evidence" value="ECO:0007669"/>
    <property type="project" value="UniProtKB-UniRule"/>
</dbReference>
<evidence type="ECO:0000256" key="7">
    <source>
        <dbReference type="HAMAP-Rule" id="MF_00223"/>
    </source>
</evidence>
<keyword evidence="7" id="KW-0479">Metal-binding</keyword>
<dbReference type="GO" id="GO:0006730">
    <property type="term" value="P:one-carbon metabolic process"/>
    <property type="evidence" value="ECO:0007669"/>
    <property type="project" value="UniProtKB-UniRule"/>
</dbReference>
<sequence>MHAWSPEAKRIHKALLDCGLETAFQLPQKEINNNKRKQLIAQHIASIMQLLDLNLNDPSLSQTPQRIAKMYVDEIFSGLNYANFPQITLIDNIVKTDEIIIVRNINLTSICEHHFLMIDGKATVAYIPQNKVIGLSKINRIVQFFSHRPQVQERLIQQIFIALQILLHTTHVAVSIEATHYCVKGRGVRDVTSSTITTSLGGLFKSSDNTRKEFLQSIKHT</sequence>
<gene>
    <name evidence="7 9" type="primary">folE</name>
    <name evidence="9" type="ORF">ERCIPSPA2889_448</name>
</gene>
<dbReference type="Gene3D" id="3.30.1130.10">
    <property type="match status" value="1"/>
</dbReference>
<evidence type="ECO:0000313" key="10">
    <source>
        <dbReference type="Proteomes" id="UP000294343"/>
    </source>
</evidence>
<organism evidence="9 10">
    <name type="scientific">Candidatus Erwinia haradaeae</name>
    <dbReference type="NCBI Taxonomy" id="1922217"/>
    <lineage>
        <taxon>Bacteria</taxon>
        <taxon>Pseudomonadati</taxon>
        <taxon>Pseudomonadota</taxon>
        <taxon>Gammaproteobacteria</taxon>
        <taxon>Enterobacterales</taxon>
        <taxon>Erwiniaceae</taxon>
        <taxon>Erwinia</taxon>
    </lineage>
</organism>
<dbReference type="InterPro" id="IPR043133">
    <property type="entry name" value="GTP-CH-I_C/QueF"/>
</dbReference>
<dbReference type="Proteomes" id="UP000294343">
    <property type="component" value="Chromosome"/>
</dbReference>
<dbReference type="Pfam" id="PF01227">
    <property type="entry name" value="GTP_cyclohydroI"/>
    <property type="match status" value="1"/>
</dbReference>
<dbReference type="PANTHER" id="PTHR11109">
    <property type="entry name" value="GTP CYCLOHYDROLASE I"/>
    <property type="match status" value="1"/>
</dbReference>
<dbReference type="InterPro" id="IPR020602">
    <property type="entry name" value="GTP_CycHdrlase_I_dom"/>
</dbReference>
<dbReference type="InterPro" id="IPR043134">
    <property type="entry name" value="GTP-CH-I_N"/>
</dbReference>
<feature type="domain" description="GTP cyclohydrolase I" evidence="8">
    <location>
        <begin position="40"/>
        <end position="218"/>
    </location>
</feature>
<dbReference type="GO" id="GO:0003934">
    <property type="term" value="F:GTP cyclohydrolase I activity"/>
    <property type="evidence" value="ECO:0007669"/>
    <property type="project" value="UniProtKB-UniRule"/>
</dbReference>
<evidence type="ECO:0000256" key="2">
    <source>
        <dbReference type="ARBA" id="ARBA00005080"/>
    </source>
</evidence>
<dbReference type="GO" id="GO:0046654">
    <property type="term" value="P:tetrahydrofolate biosynthetic process"/>
    <property type="evidence" value="ECO:0007669"/>
    <property type="project" value="UniProtKB-UniRule"/>
</dbReference>
<evidence type="ECO:0000256" key="5">
    <source>
        <dbReference type="ARBA" id="ARBA00022563"/>
    </source>
</evidence>
<keyword evidence="7" id="KW-0342">GTP-binding</keyword>
<feature type="binding site" evidence="7">
    <location>
        <position position="111"/>
    </location>
    <ligand>
        <name>Zn(2+)</name>
        <dbReference type="ChEBI" id="CHEBI:29105"/>
    </ligand>
</feature>